<sequence length="296" mass="32527">MAINYVTKDGGLFDQKINQGLLTGALGVPDVTLVNGGKSFTLTTISTSGLQPHTRNKGFNSGTATNDKKVYTMGQDRDVEFYIDTQDVDETNQDLAVGNISKVFIEDNVQPEIDAYRFATMVKGAGTTVTETLTVDNVYTQLKAALLPVRKYGSQNIVGFVSSEVMDALERSKEFTRSITNQNVGMTALESRITSLDGVQLIEVWDADRFKTDYDFTNGFKPKANANDINFVFVAKQAVIPIVKENAIFLFEPGQHTQGDGYLYQNRLYHDFFIKDKQKGGISASIKAPAAPSDGK</sequence>
<organism evidence="1 2">
    <name type="scientific">Periweissella fabaria</name>
    <dbReference type="NCBI Taxonomy" id="546157"/>
    <lineage>
        <taxon>Bacteria</taxon>
        <taxon>Bacillati</taxon>
        <taxon>Bacillota</taxon>
        <taxon>Bacilli</taxon>
        <taxon>Lactobacillales</taxon>
        <taxon>Lactobacillaceae</taxon>
        <taxon>Periweissella</taxon>
    </lineage>
</organism>
<dbReference type="EMBL" id="CAKKNS010000001">
    <property type="protein sequence ID" value="CAH0415962.1"/>
    <property type="molecule type" value="Genomic_DNA"/>
</dbReference>
<comment type="caution">
    <text evidence="1">The sequence shown here is derived from an EMBL/GenBank/DDBJ whole genome shotgun (WGS) entry which is preliminary data.</text>
</comment>
<keyword evidence="2" id="KW-1185">Reference proteome</keyword>
<reference evidence="1 2" key="1">
    <citation type="submission" date="2021-11" db="EMBL/GenBank/DDBJ databases">
        <authorList>
            <person name="Depoorter E."/>
        </authorList>
    </citation>
    <scope>NUCLEOTIDE SEQUENCE [LARGE SCALE GENOMIC DNA]</scope>
    <source>
        <strain evidence="1 2">LMG 24289</strain>
    </source>
</reference>
<gene>
    <name evidence="1" type="ORF">WFA24289_00261</name>
</gene>
<proteinExistence type="predicted"/>
<dbReference type="RefSeq" id="WP_230096032.1">
    <property type="nucleotide sequence ID" value="NZ_CAKKNS010000001.1"/>
</dbReference>
<evidence type="ECO:0000313" key="2">
    <source>
        <dbReference type="Proteomes" id="UP000789707"/>
    </source>
</evidence>
<protein>
    <submittedName>
        <fullName evidence="1">Uncharacterized protein</fullName>
    </submittedName>
</protein>
<accession>A0ABN8BE24</accession>
<evidence type="ECO:0000313" key="1">
    <source>
        <dbReference type="EMBL" id="CAH0415962.1"/>
    </source>
</evidence>
<dbReference type="Proteomes" id="UP000789707">
    <property type="component" value="Unassembled WGS sequence"/>
</dbReference>
<name>A0ABN8BE24_9LACO</name>